<gene>
    <name evidence="3" type="ORF">EI684_13840</name>
</gene>
<feature type="domain" description="HPt" evidence="2">
    <location>
        <begin position="1"/>
        <end position="78"/>
    </location>
</feature>
<dbReference type="Pfam" id="PF01627">
    <property type="entry name" value="Hpt"/>
    <property type="match status" value="1"/>
</dbReference>
<dbReference type="EMBL" id="RSAS01000555">
    <property type="protein sequence ID" value="RRR70104.1"/>
    <property type="molecule type" value="Genomic_DNA"/>
</dbReference>
<dbReference type="GO" id="GO:0000160">
    <property type="term" value="P:phosphorelay signal transduction system"/>
    <property type="evidence" value="ECO:0007669"/>
    <property type="project" value="InterPro"/>
</dbReference>
<dbReference type="InterPro" id="IPR008207">
    <property type="entry name" value="Sig_transdc_His_kin_Hpt_dom"/>
</dbReference>
<dbReference type="AlphaFoldDB" id="A0A426TWZ9"/>
<dbReference type="Gene3D" id="1.20.120.160">
    <property type="entry name" value="HPT domain"/>
    <property type="match status" value="1"/>
</dbReference>
<name>A0A426TWZ9_9CHLR</name>
<organism evidence="3 4">
    <name type="scientific">Candidatus Viridilinea halotolerans</name>
    <dbReference type="NCBI Taxonomy" id="2491704"/>
    <lineage>
        <taxon>Bacteria</taxon>
        <taxon>Bacillati</taxon>
        <taxon>Chloroflexota</taxon>
        <taxon>Chloroflexia</taxon>
        <taxon>Chloroflexales</taxon>
        <taxon>Chloroflexineae</taxon>
        <taxon>Oscillochloridaceae</taxon>
        <taxon>Candidatus Viridilinea</taxon>
    </lineage>
</organism>
<accession>A0A426TWZ9</accession>
<evidence type="ECO:0000256" key="1">
    <source>
        <dbReference type="PROSITE-ProRule" id="PRU00110"/>
    </source>
</evidence>
<proteinExistence type="predicted"/>
<feature type="modified residue" description="Phosphohistidine" evidence="1">
    <location>
        <position position="25"/>
    </location>
</feature>
<protein>
    <recommendedName>
        <fullName evidence="2">HPt domain-containing protein</fullName>
    </recommendedName>
</protein>
<evidence type="ECO:0000313" key="3">
    <source>
        <dbReference type="EMBL" id="RRR70104.1"/>
    </source>
</evidence>
<comment type="caution">
    <text evidence="3">The sequence shown here is derived from an EMBL/GenBank/DDBJ whole genome shotgun (WGS) entry which is preliminary data.</text>
</comment>
<dbReference type="PROSITE" id="PS50894">
    <property type="entry name" value="HPT"/>
    <property type="match status" value="1"/>
</dbReference>
<keyword evidence="1" id="KW-0597">Phosphoprotein</keyword>
<sequence>MHVQISRLEAALVAGDQTAIQHTAHRMRGGCLQLSAQALAALCAQIETAAEPAASAPLIAQLRPCYHETLAALRQGEE</sequence>
<dbReference type="InterPro" id="IPR036641">
    <property type="entry name" value="HPT_dom_sf"/>
</dbReference>
<dbReference type="SUPFAM" id="SSF47226">
    <property type="entry name" value="Histidine-containing phosphotransfer domain, HPT domain"/>
    <property type="match status" value="1"/>
</dbReference>
<reference evidence="3 4" key="1">
    <citation type="submission" date="2018-12" db="EMBL/GenBank/DDBJ databases">
        <title>Genome Sequence of Candidatus Viridilinea halotolerans isolated from saline sulfide-rich spring.</title>
        <authorList>
            <person name="Grouzdev D.S."/>
            <person name="Burganskaya E.I."/>
            <person name="Krutkina M.S."/>
            <person name="Sukhacheva M.V."/>
            <person name="Gorlenko V.M."/>
        </authorList>
    </citation>
    <scope>NUCLEOTIDE SEQUENCE [LARGE SCALE GENOMIC DNA]</scope>
    <source>
        <strain evidence="3">Chok-6</strain>
    </source>
</reference>
<dbReference type="Proteomes" id="UP000280307">
    <property type="component" value="Unassembled WGS sequence"/>
</dbReference>
<evidence type="ECO:0000313" key="4">
    <source>
        <dbReference type="Proteomes" id="UP000280307"/>
    </source>
</evidence>
<evidence type="ECO:0000259" key="2">
    <source>
        <dbReference type="PROSITE" id="PS50894"/>
    </source>
</evidence>